<keyword evidence="1" id="KW-0812">Transmembrane</keyword>
<organism evidence="3 4">
    <name type="scientific">Blautia difficilis</name>
    <dbReference type="NCBI Taxonomy" id="2763027"/>
    <lineage>
        <taxon>Bacteria</taxon>
        <taxon>Bacillati</taxon>
        <taxon>Bacillota</taxon>
        <taxon>Clostridia</taxon>
        <taxon>Lachnospirales</taxon>
        <taxon>Lachnospiraceae</taxon>
        <taxon>Blautia</taxon>
    </lineage>
</organism>
<dbReference type="RefSeq" id="WP_186995040.1">
    <property type="nucleotide sequence ID" value="NZ_JACOQG010000014.1"/>
</dbReference>
<feature type="transmembrane region" description="Helical" evidence="1">
    <location>
        <begin position="78"/>
        <end position="97"/>
    </location>
</feature>
<gene>
    <name evidence="3" type="ORF">H8Z82_10045</name>
</gene>
<sequence length="283" mass="31889">MKIKCTFHIAIAFILIQLTDEFSIAFAYGICEKNPYVRILYVTFAILSLLTMIYLYTKYIIRIQMQDLFLGMPLPKKKWCITAVLMPVLICLFYIFFTKGTFEKGNLTYKEIIDVVTISILSSGIKAAVTEEIVFRGMILRLLQNTFGKKCAVLVSSFLFAVYHFDGIDTSDIKKVIMMIISVEIAGIALALVTEQTGSIWSSVMIHCLYNILSGESQIFHIDVAQNFPAIWMYTVNSKNMLLTGINGSVGFTASIPTMAGFTGIILMVIYDEKKKKTYGKKL</sequence>
<evidence type="ECO:0000313" key="3">
    <source>
        <dbReference type="EMBL" id="MBC5780000.1"/>
    </source>
</evidence>
<feature type="transmembrane region" description="Helical" evidence="1">
    <location>
        <begin position="250"/>
        <end position="271"/>
    </location>
</feature>
<evidence type="ECO:0000256" key="1">
    <source>
        <dbReference type="SAM" id="Phobius"/>
    </source>
</evidence>
<protein>
    <submittedName>
        <fullName evidence="3">CPBP family intramembrane metalloprotease</fullName>
    </submittedName>
</protein>
<name>A0ABR7IIZ9_9FIRM</name>
<feature type="domain" description="CAAX prenyl protease 2/Lysostaphin resistance protein A-like" evidence="2">
    <location>
        <begin position="118"/>
        <end position="213"/>
    </location>
</feature>
<keyword evidence="3" id="KW-0645">Protease</keyword>
<keyword evidence="1" id="KW-1133">Transmembrane helix</keyword>
<dbReference type="PANTHER" id="PTHR39430:SF1">
    <property type="entry name" value="PROTEASE"/>
    <property type="match status" value="1"/>
</dbReference>
<dbReference type="Pfam" id="PF02517">
    <property type="entry name" value="Rce1-like"/>
    <property type="match status" value="1"/>
</dbReference>
<dbReference type="InterPro" id="IPR003675">
    <property type="entry name" value="Rce1/LyrA-like_dom"/>
</dbReference>
<dbReference type="EMBL" id="JACOQG010000014">
    <property type="protein sequence ID" value="MBC5780000.1"/>
    <property type="molecule type" value="Genomic_DNA"/>
</dbReference>
<dbReference type="GO" id="GO:0008237">
    <property type="term" value="F:metallopeptidase activity"/>
    <property type="evidence" value="ECO:0007669"/>
    <property type="project" value="UniProtKB-KW"/>
</dbReference>
<dbReference type="PANTHER" id="PTHR39430">
    <property type="entry name" value="MEMBRANE-ASSOCIATED PROTEASE-RELATED"/>
    <property type="match status" value="1"/>
</dbReference>
<feature type="transmembrane region" description="Helical" evidence="1">
    <location>
        <begin position="177"/>
        <end position="194"/>
    </location>
</feature>
<keyword evidence="1" id="KW-0472">Membrane</keyword>
<reference evidence="3 4" key="1">
    <citation type="submission" date="2020-08" db="EMBL/GenBank/DDBJ databases">
        <title>Genome public.</title>
        <authorList>
            <person name="Liu C."/>
            <person name="Sun Q."/>
        </authorList>
    </citation>
    <scope>NUCLEOTIDE SEQUENCE [LARGE SCALE GENOMIC DNA]</scope>
    <source>
        <strain evidence="3 4">M29</strain>
    </source>
</reference>
<dbReference type="Proteomes" id="UP000649826">
    <property type="component" value="Unassembled WGS sequence"/>
</dbReference>
<keyword evidence="4" id="KW-1185">Reference proteome</keyword>
<accession>A0ABR7IIZ9</accession>
<comment type="caution">
    <text evidence="3">The sequence shown here is derived from an EMBL/GenBank/DDBJ whole genome shotgun (WGS) entry which is preliminary data.</text>
</comment>
<keyword evidence="3" id="KW-0482">Metalloprotease</keyword>
<evidence type="ECO:0000313" key="4">
    <source>
        <dbReference type="Proteomes" id="UP000649826"/>
    </source>
</evidence>
<feature type="transmembrane region" description="Helical" evidence="1">
    <location>
        <begin position="37"/>
        <end position="57"/>
    </location>
</feature>
<evidence type="ECO:0000259" key="2">
    <source>
        <dbReference type="Pfam" id="PF02517"/>
    </source>
</evidence>
<proteinExistence type="predicted"/>
<keyword evidence="3" id="KW-0378">Hydrolase</keyword>